<comment type="caution">
    <text evidence="1">The sequence shown here is derived from an EMBL/GenBank/DDBJ whole genome shotgun (WGS) entry which is preliminary data.</text>
</comment>
<evidence type="ECO:0000313" key="2">
    <source>
        <dbReference type="Proteomes" id="UP000177967"/>
    </source>
</evidence>
<organism evidence="1 2">
    <name type="scientific">Candidatus Blackburnbacteria bacterium RIFCSPHIGHO2_01_FULL_43_15b</name>
    <dbReference type="NCBI Taxonomy" id="1797513"/>
    <lineage>
        <taxon>Bacteria</taxon>
        <taxon>Candidatus Blackburniibacteriota</taxon>
    </lineage>
</organism>
<sequence>MVLALVFKKLVDSNAPDDEIRGCALCMVAAYGVRGVHATISYLKRMGRDALAEALEGTLTVA</sequence>
<evidence type="ECO:0000313" key="1">
    <source>
        <dbReference type="EMBL" id="OGY09686.1"/>
    </source>
</evidence>
<protein>
    <submittedName>
        <fullName evidence="1">Uncharacterized protein</fullName>
    </submittedName>
</protein>
<dbReference type="EMBL" id="MHBW01000006">
    <property type="protein sequence ID" value="OGY09686.1"/>
    <property type="molecule type" value="Genomic_DNA"/>
</dbReference>
<accession>A0A1G1V2W7</accession>
<dbReference type="Proteomes" id="UP000177967">
    <property type="component" value="Unassembled WGS sequence"/>
</dbReference>
<dbReference type="STRING" id="1797513.A2782_03130"/>
<name>A0A1G1V2W7_9BACT</name>
<reference evidence="1 2" key="1">
    <citation type="journal article" date="2016" name="Nat. Commun.">
        <title>Thousands of microbial genomes shed light on interconnected biogeochemical processes in an aquifer system.</title>
        <authorList>
            <person name="Anantharaman K."/>
            <person name="Brown C.T."/>
            <person name="Hug L.A."/>
            <person name="Sharon I."/>
            <person name="Castelle C.J."/>
            <person name="Probst A.J."/>
            <person name="Thomas B.C."/>
            <person name="Singh A."/>
            <person name="Wilkins M.J."/>
            <person name="Karaoz U."/>
            <person name="Brodie E.L."/>
            <person name="Williams K.H."/>
            <person name="Hubbard S.S."/>
            <person name="Banfield J.F."/>
        </authorList>
    </citation>
    <scope>NUCLEOTIDE SEQUENCE [LARGE SCALE GENOMIC DNA]</scope>
</reference>
<gene>
    <name evidence="1" type="ORF">A2782_03130</name>
</gene>
<dbReference type="AlphaFoldDB" id="A0A1G1V2W7"/>
<proteinExistence type="predicted"/>